<keyword evidence="1" id="KW-0732">Signal</keyword>
<reference evidence="3 4" key="1">
    <citation type="submission" date="2024-06" db="EMBL/GenBank/DDBJ databases">
        <authorList>
            <person name="Li Z."/>
            <person name="Jiang Y."/>
        </authorList>
    </citation>
    <scope>NUCLEOTIDE SEQUENCE [LARGE SCALE GENOMIC DNA]</scope>
    <source>
        <strain evidence="3 4">HSW-8</strain>
    </source>
</reference>
<sequence>MKPVIFAAAVLLALPAHADSWKALKDVAKQQASQRAEEELSLPQAATPGAKVYIIEPADGAVVTSPVRVVFGLRGMGVAPAGVNQAGTGHHHLLIDSPEIDYTKPLPATEQIVHFGGGQTETMIELTPGKHTLQLLLADWKHQPHNPAVQSEKITITVK</sequence>
<evidence type="ECO:0000313" key="3">
    <source>
        <dbReference type="EMBL" id="MES0872588.1"/>
    </source>
</evidence>
<dbReference type="EMBL" id="JBEPIJ010000001">
    <property type="protein sequence ID" value="MES0872588.1"/>
    <property type="molecule type" value="Genomic_DNA"/>
</dbReference>
<dbReference type="Proteomes" id="UP001465331">
    <property type="component" value="Unassembled WGS sequence"/>
</dbReference>
<evidence type="ECO:0000313" key="4">
    <source>
        <dbReference type="Proteomes" id="UP001465331"/>
    </source>
</evidence>
<evidence type="ECO:0000259" key="2">
    <source>
        <dbReference type="Pfam" id="PF14347"/>
    </source>
</evidence>
<dbReference type="InterPro" id="IPR025512">
    <property type="entry name" value="DUF4399"/>
</dbReference>
<feature type="signal peptide" evidence="1">
    <location>
        <begin position="1"/>
        <end position="18"/>
    </location>
</feature>
<keyword evidence="4" id="KW-1185">Reference proteome</keyword>
<feature type="chain" id="PRO_5047536780" evidence="1">
    <location>
        <begin position="19"/>
        <end position="159"/>
    </location>
</feature>
<name>A0ABV2A5Q4_9GAMM</name>
<protein>
    <submittedName>
        <fullName evidence="3">DUF4399 domain-containing protein</fullName>
    </submittedName>
</protein>
<feature type="domain" description="DUF4399" evidence="2">
    <location>
        <begin position="69"/>
        <end position="159"/>
    </location>
</feature>
<dbReference type="Pfam" id="PF14347">
    <property type="entry name" value="DUF4399"/>
    <property type="match status" value="1"/>
</dbReference>
<gene>
    <name evidence="3" type="ORF">ABSH63_00985</name>
</gene>
<organism evidence="3 4">
    <name type="scientific">Sinimarinibacterium thermocellulolyticum</name>
    <dbReference type="NCBI Taxonomy" id="3170016"/>
    <lineage>
        <taxon>Bacteria</taxon>
        <taxon>Pseudomonadati</taxon>
        <taxon>Pseudomonadota</taxon>
        <taxon>Gammaproteobacteria</taxon>
        <taxon>Nevskiales</taxon>
        <taxon>Nevskiaceae</taxon>
        <taxon>Sinimarinibacterium</taxon>
    </lineage>
</organism>
<evidence type="ECO:0000256" key="1">
    <source>
        <dbReference type="SAM" id="SignalP"/>
    </source>
</evidence>
<dbReference type="RefSeq" id="WP_352886565.1">
    <property type="nucleotide sequence ID" value="NZ_JBEPIJ010000001.1"/>
</dbReference>
<comment type="caution">
    <text evidence="3">The sequence shown here is derived from an EMBL/GenBank/DDBJ whole genome shotgun (WGS) entry which is preliminary data.</text>
</comment>
<accession>A0ABV2A5Q4</accession>
<proteinExistence type="predicted"/>